<dbReference type="InterPro" id="IPR016162">
    <property type="entry name" value="Ald_DH_N"/>
</dbReference>
<evidence type="ECO:0000313" key="6">
    <source>
        <dbReference type="Proteomes" id="UP000824755"/>
    </source>
</evidence>
<keyword evidence="6" id="KW-1185">Reference proteome</keyword>
<dbReference type="InterPro" id="IPR016163">
    <property type="entry name" value="Ald_DH_C"/>
</dbReference>
<dbReference type="Pfam" id="PF00171">
    <property type="entry name" value="Aldedh"/>
    <property type="match status" value="1"/>
</dbReference>
<dbReference type="PIRSF" id="PIRSF036492">
    <property type="entry name" value="ALDH"/>
    <property type="match status" value="1"/>
</dbReference>
<sequence length="462" mass="49967">MPNSQFETTLQTLRNNFDSGVTRSIEWRRRRLQQLDRLLQENAAALEAALKSDLGKCAVEAKLTETAFLRSEIAHALRHLKCWMRPRRLGMPLSLQPASGILQAEPLGVVLIIAPWNYPIQLLFSPLASALAAGNTAILKPSEVATHCSALIAELVPKYFKPDEVAVVEGGVAETTALLALPYDHIFYTGNGQVARVILQAAAAHLTPVTLELGGKCPAWVDESADLAVTAQRLVWAKFLNAGQTCVAPDHVLASRGTLDKLKPLLIAAIREQFGEAPSDSAAYGRIINAKHFDRLVGLLSDATIISGGKHDAQQRYIAPTLVEGIAQSHPLMQEEIFGPILPLIEVKGLDAAIASIRAYGKPLAVYAFTRDATVRKTLAERTASGALVFNMAVGHLGAAEVPFGGVGESGMGASHGWAGFQTFSHLRPVVDKSFWPDTLKLIMPPYGRTVERVIKYLIAKE</sequence>
<evidence type="ECO:0000313" key="5">
    <source>
        <dbReference type="EMBL" id="QYR52135.1"/>
    </source>
</evidence>
<gene>
    <name evidence="5" type="ORF">H8L67_05795</name>
</gene>
<protein>
    <recommendedName>
        <fullName evidence="3">Aldehyde dehydrogenase</fullName>
    </recommendedName>
</protein>
<dbReference type="SUPFAM" id="SSF53720">
    <property type="entry name" value="ALDH-like"/>
    <property type="match status" value="1"/>
</dbReference>
<feature type="domain" description="Aldehyde dehydrogenase" evidence="4">
    <location>
        <begin position="14"/>
        <end position="428"/>
    </location>
</feature>
<name>A0ABX8WKI1_9GAMM</name>
<dbReference type="Proteomes" id="UP000824755">
    <property type="component" value="Chromosome"/>
</dbReference>
<dbReference type="InterPro" id="IPR015590">
    <property type="entry name" value="Aldehyde_DH_dom"/>
</dbReference>
<accession>A0ABX8WKI1</accession>
<comment type="similarity">
    <text evidence="1 3">Belongs to the aldehyde dehydrogenase family.</text>
</comment>
<dbReference type="InterPro" id="IPR012394">
    <property type="entry name" value="Aldehyde_DH_NAD(P)"/>
</dbReference>
<evidence type="ECO:0000256" key="3">
    <source>
        <dbReference type="PIRNR" id="PIRNR036492"/>
    </source>
</evidence>
<proteinExistence type="inferred from homology"/>
<organism evidence="5 6">
    <name type="scientific">Lysobacter soyae</name>
    <dbReference type="NCBI Taxonomy" id="2764185"/>
    <lineage>
        <taxon>Bacteria</taxon>
        <taxon>Pseudomonadati</taxon>
        <taxon>Pseudomonadota</taxon>
        <taxon>Gammaproteobacteria</taxon>
        <taxon>Lysobacterales</taxon>
        <taxon>Lysobacteraceae</taxon>
        <taxon>Lysobacter</taxon>
    </lineage>
</organism>
<dbReference type="PROSITE" id="PS00070">
    <property type="entry name" value="ALDEHYDE_DEHYDR_CYS"/>
    <property type="match status" value="1"/>
</dbReference>
<dbReference type="InterPro" id="IPR016161">
    <property type="entry name" value="Ald_DH/histidinol_DH"/>
</dbReference>
<dbReference type="PANTHER" id="PTHR43570">
    <property type="entry name" value="ALDEHYDE DEHYDROGENASE"/>
    <property type="match status" value="1"/>
</dbReference>
<dbReference type="CDD" id="cd07087">
    <property type="entry name" value="ALDH_F3-13-14_CALDH-like"/>
    <property type="match status" value="1"/>
</dbReference>
<dbReference type="EMBL" id="CP080544">
    <property type="protein sequence ID" value="QYR52135.1"/>
    <property type="molecule type" value="Genomic_DNA"/>
</dbReference>
<dbReference type="RefSeq" id="WP_220378923.1">
    <property type="nucleotide sequence ID" value="NZ_CP080544.1"/>
</dbReference>
<dbReference type="InterPro" id="IPR016160">
    <property type="entry name" value="Ald_DH_CS_CYS"/>
</dbReference>
<dbReference type="Gene3D" id="3.40.309.10">
    <property type="entry name" value="Aldehyde Dehydrogenase, Chain A, domain 2"/>
    <property type="match status" value="1"/>
</dbReference>
<reference evidence="5 6" key="1">
    <citation type="submission" date="2021-08" db="EMBL/GenBank/DDBJ databases">
        <title>Lysobacter sp. strain CJ11 Genome sequencing and assembly.</title>
        <authorList>
            <person name="Kim I."/>
        </authorList>
    </citation>
    <scope>NUCLEOTIDE SEQUENCE [LARGE SCALE GENOMIC DNA]</scope>
    <source>
        <strain evidence="5 6">CJ11</strain>
    </source>
</reference>
<evidence type="ECO:0000256" key="2">
    <source>
        <dbReference type="ARBA" id="ARBA00023002"/>
    </source>
</evidence>
<keyword evidence="2 3" id="KW-0560">Oxidoreductase</keyword>
<evidence type="ECO:0000256" key="1">
    <source>
        <dbReference type="ARBA" id="ARBA00009986"/>
    </source>
</evidence>
<evidence type="ECO:0000259" key="4">
    <source>
        <dbReference type="Pfam" id="PF00171"/>
    </source>
</evidence>
<dbReference type="PANTHER" id="PTHR43570:SF16">
    <property type="entry name" value="ALDEHYDE DEHYDROGENASE TYPE III, ISOFORM Q"/>
    <property type="match status" value="1"/>
</dbReference>
<dbReference type="Gene3D" id="3.40.605.10">
    <property type="entry name" value="Aldehyde Dehydrogenase, Chain A, domain 1"/>
    <property type="match status" value="1"/>
</dbReference>